<protein>
    <submittedName>
        <fullName evidence="2">Uncharacterized protein</fullName>
    </submittedName>
</protein>
<dbReference type="EMBL" id="HBGO01021261">
    <property type="protein sequence ID" value="CAD9343656.1"/>
    <property type="molecule type" value="Transcribed_RNA"/>
</dbReference>
<feature type="region of interest" description="Disordered" evidence="1">
    <location>
        <begin position="125"/>
        <end position="211"/>
    </location>
</feature>
<feature type="compositionally biased region" description="Basic and acidic residues" evidence="1">
    <location>
        <begin position="198"/>
        <end position="210"/>
    </location>
</feature>
<name>A0A7S2EL94_TRICV</name>
<evidence type="ECO:0000313" key="2">
    <source>
        <dbReference type="EMBL" id="CAD9343656.1"/>
    </source>
</evidence>
<organism evidence="2">
    <name type="scientific">Trieres chinensis</name>
    <name type="common">Marine centric diatom</name>
    <name type="synonym">Odontella sinensis</name>
    <dbReference type="NCBI Taxonomy" id="1514140"/>
    <lineage>
        <taxon>Eukaryota</taxon>
        <taxon>Sar</taxon>
        <taxon>Stramenopiles</taxon>
        <taxon>Ochrophyta</taxon>
        <taxon>Bacillariophyta</taxon>
        <taxon>Mediophyceae</taxon>
        <taxon>Biddulphiophycidae</taxon>
        <taxon>Eupodiscales</taxon>
        <taxon>Parodontellaceae</taxon>
        <taxon>Trieres</taxon>
    </lineage>
</organism>
<feature type="compositionally biased region" description="Basic and acidic residues" evidence="1">
    <location>
        <begin position="168"/>
        <end position="190"/>
    </location>
</feature>
<accession>A0A7S2EL94</accession>
<sequence>MTILIFCKAFPYQQKQQSALDGFKAKKDLSKKNALEKEGLKLFPQKGLTVSSSILLQCIQHFSCPFVLFPLIVIVKSQPFLAVVFVFLPNARLERFPVPAVRRSPPLLVPRPGRAAVVSPGLLPLLVPKRPPRRPPPGGPPGGGAAGRALRYKKWEKSGGDDGGAAGPRDEEGGRTPDGGDRKALESSIREEDEDDSEKWLALDDHDKRKEYKRARKMLDTLKQDT</sequence>
<dbReference type="AlphaFoldDB" id="A0A7S2EL94"/>
<proteinExistence type="predicted"/>
<gene>
    <name evidence="2" type="ORF">OSIN01602_LOCUS12205</name>
</gene>
<reference evidence="2" key="1">
    <citation type="submission" date="2021-01" db="EMBL/GenBank/DDBJ databases">
        <authorList>
            <person name="Corre E."/>
            <person name="Pelletier E."/>
            <person name="Niang G."/>
            <person name="Scheremetjew M."/>
            <person name="Finn R."/>
            <person name="Kale V."/>
            <person name="Holt S."/>
            <person name="Cochrane G."/>
            <person name="Meng A."/>
            <person name="Brown T."/>
            <person name="Cohen L."/>
        </authorList>
    </citation>
    <scope>NUCLEOTIDE SEQUENCE</scope>
    <source>
        <strain evidence="2">Grunow 1884</strain>
    </source>
</reference>
<evidence type="ECO:0000256" key="1">
    <source>
        <dbReference type="SAM" id="MobiDB-lite"/>
    </source>
</evidence>